<sequence>MSTNRFRGGRGGRGAFGGRSKTDEIPTKGVHPSILKSARKSGQLNLSNRELGTVPDSVWRINIDVPEETKNVTLDNQDERWWDQAELTKLILASNKLTELSNDVNLLPALVVLDIHDNEISSIPPTIAELRNLQRLNLGHNKLTELPECMSSLVNLSLLHVEHNQLSHLPEDIGKLTSLEDLNVSHNNLTSLPASLGYLTHVMKCNFANNNLQEIPPEIGSMRGLRTLELTHNKLNSLPAELGDLEKLQQLSIRHNKLTHLPLLRACKDLKELNIGNNAILGLTPEHLEHLQAVSVLVLNDNKLAKLPEEITLLQGLERLDLTNNDLTGLPYVLGTLQKLKAIVLDGNPMKSIRRDIIMRGTNEIKKYLRSRMDEPVAPTQGGAKGVQSTQGASGVIGDAGDKVNAHDVASSKSLDYSGKKVSEIPTDIWELVSNNEITDANFSKNTLTKYPENIVLMSSTLLNLNLSINRINALHPDISLCMKLQTLNLSNNQISQLPQEMTSLQSLREITLSYNRFPMIPAVLYELPNLEVILISDNQIADIPVSQLKKLQKLSTLDLQNNAIRNVPPELGTCDNLRALKLEGNLFKAPRPAILAKGTLAILEYLKGRIVT</sequence>
<dbReference type="PANTHER" id="PTHR48051">
    <property type="match status" value="1"/>
</dbReference>
<evidence type="ECO:0000313" key="2">
    <source>
        <dbReference type="Proteomes" id="UP000749559"/>
    </source>
</evidence>
<gene>
    <name evidence="1" type="ORF">OFUS_LOCUS208</name>
</gene>
<keyword evidence="2" id="KW-1185">Reference proteome</keyword>
<dbReference type="GO" id="GO:0005737">
    <property type="term" value="C:cytoplasm"/>
    <property type="evidence" value="ECO:0007669"/>
    <property type="project" value="TreeGrafter"/>
</dbReference>
<dbReference type="Proteomes" id="UP000749559">
    <property type="component" value="Unassembled WGS sequence"/>
</dbReference>
<dbReference type="Pfam" id="PF13855">
    <property type="entry name" value="LRR_8"/>
    <property type="match status" value="5"/>
</dbReference>
<dbReference type="OrthoDB" id="660555at2759"/>
<reference evidence="1" key="1">
    <citation type="submission" date="2022-03" db="EMBL/GenBank/DDBJ databases">
        <authorList>
            <person name="Martin C."/>
        </authorList>
    </citation>
    <scope>NUCLEOTIDE SEQUENCE</scope>
</reference>
<dbReference type="Gene3D" id="3.80.10.10">
    <property type="entry name" value="Ribonuclease Inhibitor"/>
    <property type="match status" value="4"/>
</dbReference>
<name>A0A8J1YAH2_OWEFU</name>
<dbReference type="InterPro" id="IPR032675">
    <property type="entry name" value="LRR_dom_sf"/>
</dbReference>
<organism evidence="1 2">
    <name type="scientific">Owenia fusiformis</name>
    <name type="common">Polychaete worm</name>
    <dbReference type="NCBI Taxonomy" id="6347"/>
    <lineage>
        <taxon>Eukaryota</taxon>
        <taxon>Metazoa</taxon>
        <taxon>Spiralia</taxon>
        <taxon>Lophotrochozoa</taxon>
        <taxon>Annelida</taxon>
        <taxon>Polychaeta</taxon>
        <taxon>Sedentaria</taxon>
        <taxon>Canalipalpata</taxon>
        <taxon>Sabellida</taxon>
        <taxon>Oweniida</taxon>
        <taxon>Oweniidae</taxon>
        <taxon>Owenia</taxon>
    </lineage>
</organism>
<dbReference type="SMART" id="SM00369">
    <property type="entry name" value="LRR_TYP"/>
    <property type="match status" value="13"/>
</dbReference>
<accession>A0A8J1YAH2</accession>
<dbReference type="FunFam" id="3.80.10.10:FF:000116">
    <property type="entry name" value="Leucine-rich repeat-containing protein 40"/>
    <property type="match status" value="1"/>
</dbReference>
<dbReference type="SMART" id="SM00364">
    <property type="entry name" value="LRR_BAC"/>
    <property type="match status" value="10"/>
</dbReference>
<dbReference type="SUPFAM" id="SSF52058">
    <property type="entry name" value="L domain-like"/>
    <property type="match status" value="2"/>
</dbReference>
<dbReference type="InterPro" id="IPR003591">
    <property type="entry name" value="Leu-rich_rpt_typical-subtyp"/>
</dbReference>
<dbReference type="AlphaFoldDB" id="A0A8J1YAH2"/>
<protein>
    <submittedName>
        <fullName evidence="1">Uncharacterized protein</fullName>
    </submittedName>
</protein>
<dbReference type="InterPro" id="IPR001611">
    <property type="entry name" value="Leu-rich_rpt"/>
</dbReference>
<dbReference type="PANTHER" id="PTHR48051:SF1">
    <property type="entry name" value="RAS SUPPRESSOR PROTEIN 1"/>
    <property type="match status" value="1"/>
</dbReference>
<proteinExistence type="predicted"/>
<evidence type="ECO:0000313" key="1">
    <source>
        <dbReference type="EMBL" id="CAH1772444.1"/>
    </source>
</evidence>
<dbReference type="InterPro" id="IPR050216">
    <property type="entry name" value="LRR_domain-containing"/>
</dbReference>
<dbReference type="FunFam" id="3.80.10.10:FF:000193">
    <property type="entry name" value="Leucine-rich repeat-containing protein 40"/>
    <property type="match status" value="1"/>
</dbReference>
<dbReference type="EMBL" id="CAIIXF020000001">
    <property type="protein sequence ID" value="CAH1772444.1"/>
    <property type="molecule type" value="Genomic_DNA"/>
</dbReference>
<comment type="caution">
    <text evidence="1">The sequence shown here is derived from an EMBL/GenBank/DDBJ whole genome shotgun (WGS) entry which is preliminary data.</text>
</comment>
<dbReference type="Pfam" id="PF00560">
    <property type="entry name" value="LRR_1"/>
    <property type="match status" value="1"/>
</dbReference>
<dbReference type="PROSITE" id="PS51450">
    <property type="entry name" value="LRR"/>
    <property type="match status" value="7"/>
</dbReference>